<keyword evidence="2" id="KW-0255">Endonuclease</keyword>
<dbReference type="SUPFAM" id="SSF52980">
    <property type="entry name" value="Restriction endonuclease-like"/>
    <property type="match status" value="1"/>
</dbReference>
<dbReference type="CDD" id="cd06260">
    <property type="entry name" value="DUF820-like"/>
    <property type="match status" value="1"/>
</dbReference>
<evidence type="ECO:0000313" key="3">
    <source>
        <dbReference type="Proteomes" id="UP000249341"/>
    </source>
</evidence>
<dbReference type="InterPro" id="IPR008538">
    <property type="entry name" value="Uma2"/>
</dbReference>
<organism evidence="2 3">
    <name type="scientific">Actinoplanes lutulentus</name>
    <dbReference type="NCBI Taxonomy" id="1287878"/>
    <lineage>
        <taxon>Bacteria</taxon>
        <taxon>Bacillati</taxon>
        <taxon>Actinomycetota</taxon>
        <taxon>Actinomycetes</taxon>
        <taxon>Micromonosporales</taxon>
        <taxon>Micromonosporaceae</taxon>
        <taxon>Actinoplanes</taxon>
    </lineage>
</organism>
<evidence type="ECO:0000313" key="2">
    <source>
        <dbReference type="EMBL" id="RAK43447.1"/>
    </source>
</evidence>
<dbReference type="InterPro" id="IPR012296">
    <property type="entry name" value="Nuclease_put_TT1808"/>
</dbReference>
<protein>
    <submittedName>
        <fullName evidence="2">Uma2 family endonuclease</fullName>
    </submittedName>
</protein>
<keyword evidence="2" id="KW-0540">Nuclease</keyword>
<keyword evidence="3" id="KW-1185">Reference proteome</keyword>
<dbReference type="Proteomes" id="UP000249341">
    <property type="component" value="Unassembled WGS sequence"/>
</dbReference>
<dbReference type="GO" id="GO:0004519">
    <property type="term" value="F:endonuclease activity"/>
    <property type="evidence" value="ECO:0007669"/>
    <property type="project" value="UniProtKB-KW"/>
</dbReference>
<dbReference type="InterPro" id="IPR011335">
    <property type="entry name" value="Restrct_endonuc-II-like"/>
</dbReference>
<dbReference type="Pfam" id="PF05685">
    <property type="entry name" value="Uma2"/>
    <property type="match status" value="1"/>
</dbReference>
<sequence length="197" mass="22271">MPTSLEPDPEFGWHRPPPEGYFAEDLDRIPGLPAHAELIDGSLVLRSIQSAFHSRAVSLLESGLDVAAPWERFRVSREMSVVLGRRQRPTPDLVVVHAAAEINAEATWYPADAVLLAVEVVSPDSEERDRERKPQLYAKAGIKYFWRVENADGRMVIYAYELDPAAVQYVPVGIFHDRVNVAYPYDIDIDLTEIDRM</sequence>
<dbReference type="EMBL" id="QLMJ01000001">
    <property type="protein sequence ID" value="RAK43447.1"/>
    <property type="molecule type" value="Genomic_DNA"/>
</dbReference>
<reference evidence="2 3" key="1">
    <citation type="submission" date="2018-06" db="EMBL/GenBank/DDBJ databases">
        <title>Genomic Encyclopedia of Type Strains, Phase III (KMG-III): the genomes of soil and plant-associated and newly described type strains.</title>
        <authorList>
            <person name="Whitman W."/>
        </authorList>
    </citation>
    <scope>NUCLEOTIDE SEQUENCE [LARGE SCALE GENOMIC DNA]</scope>
    <source>
        <strain evidence="2 3">CGMCC 4.7090</strain>
    </source>
</reference>
<dbReference type="AlphaFoldDB" id="A0A327ZKG3"/>
<keyword evidence="2" id="KW-0378">Hydrolase</keyword>
<accession>A0A327ZKG3</accession>
<comment type="caution">
    <text evidence="2">The sequence shown here is derived from an EMBL/GenBank/DDBJ whole genome shotgun (WGS) entry which is preliminary data.</text>
</comment>
<dbReference type="OrthoDB" id="5524117at2"/>
<proteinExistence type="predicted"/>
<evidence type="ECO:0000259" key="1">
    <source>
        <dbReference type="Pfam" id="PF05685"/>
    </source>
</evidence>
<dbReference type="PANTHER" id="PTHR35400">
    <property type="entry name" value="SLR1083 PROTEIN"/>
    <property type="match status" value="1"/>
</dbReference>
<dbReference type="PANTHER" id="PTHR35400:SF3">
    <property type="entry name" value="SLL1072 PROTEIN"/>
    <property type="match status" value="1"/>
</dbReference>
<dbReference type="RefSeq" id="WP_111647198.1">
    <property type="nucleotide sequence ID" value="NZ_JACHWI010000001.1"/>
</dbReference>
<name>A0A327ZKG3_9ACTN</name>
<feature type="domain" description="Putative restriction endonuclease" evidence="1">
    <location>
        <begin position="24"/>
        <end position="176"/>
    </location>
</feature>
<dbReference type="Gene3D" id="3.90.1570.10">
    <property type="entry name" value="tt1808, chain A"/>
    <property type="match status" value="1"/>
</dbReference>
<gene>
    <name evidence="2" type="ORF">B0I29_101577</name>
</gene>